<organism evidence="4 5">
    <name type="scientific">Coemansia guatemalensis</name>
    <dbReference type="NCBI Taxonomy" id="2761395"/>
    <lineage>
        <taxon>Eukaryota</taxon>
        <taxon>Fungi</taxon>
        <taxon>Fungi incertae sedis</taxon>
        <taxon>Zoopagomycota</taxon>
        <taxon>Kickxellomycotina</taxon>
        <taxon>Kickxellomycetes</taxon>
        <taxon>Kickxellales</taxon>
        <taxon>Kickxellaceae</taxon>
        <taxon>Coemansia</taxon>
    </lineage>
</organism>
<dbReference type="GO" id="GO:0005524">
    <property type="term" value="F:ATP binding"/>
    <property type="evidence" value="ECO:0007669"/>
    <property type="project" value="InterPro"/>
</dbReference>
<dbReference type="Gene3D" id="3.30.1540.20">
    <property type="entry name" value="MutL, C-terminal domain, dimerisation subdomain"/>
    <property type="match status" value="1"/>
</dbReference>
<feature type="domain" description="MutL C-terminal dimerisation" evidence="3">
    <location>
        <begin position="359"/>
        <end position="572"/>
    </location>
</feature>
<dbReference type="AlphaFoldDB" id="A0A9W8HUN5"/>
<gene>
    <name evidence="4" type="primary">MLH3</name>
    <name evidence="4" type="ORF">H4R20_003737</name>
</gene>
<dbReference type="EMBL" id="JANBUO010000839">
    <property type="protein sequence ID" value="KAJ2801279.1"/>
    <property type="molecule type" value="Genomic_DNA"/>
</dbReference>
<dbReference type="GO" id="GO:0016887">
    <property type="term" value="F:ATP hydrolysis activity"/>
    <property type="evidence" value="ECO:0007669"/>
    <property type="project" value="InterPro"/>
</dbReference>
<name>A0A9W8HUN5_9FUNG</name>
<feature type="compositionally biased region" description="Polar residues" evidence="2">
    <location>
        <begin position="265"/>
        <end position="282"/>
    </location>
</feature>
<dbReference type="Proteomes" id="UP001140094">
    <property type="component" value="Unassembled WGS sequence"/>
</dbReference>
<accession>A0A9W8HUN5</accession>
<keyword evidence="5" id="KW-1185">Reference proteome</keyword>
<dbReference type="OrthoDB" id="429932at2759"/>
<dbReference type="SUPFAM" id="SSF54211">
    <property type="entry name" value="Ribosomal protein S5 domain 2-like"/>
    <property type="match status" value="1"/>
</dbReference>
<dbReference type="InterPro" id="IPR042120">
    <property type="entry name" value="MutL_C_dimsub"/>
</dbReference>
<feature type="region of interest" description="Disordered" evidence="2">
    <location>
        <begin position="265"/>
        <end position="288"/>
    </location>
</feature>
<proteinExistence type="inferred from homology"/>
<dbReference type="GO" id="GO:0032300">
    <property type="term" value="C:mismatch repair complex"/>
    <property type="evidence" value="ECO:0007669"/>
    <property type="project" value="InterPro"/>
</dbReference>
<dbReference type="SMART" id="SM00853">
    <property type="entry name" value="MutL_C"/>
    <property type="match status" value="1"/>
</dbReference>
<dbReference type="PANTHER" id="PTHR10073:SF47">
    <property type="entry name" value="DNA MISMATCH REPAIR PROTEIN MLH3"/>
    <property type="match status" value="1"/>
</dbReference>
<evidence type="ECO:0000256" key="2">
    <source>
        <dbReference type="SAM" id="MobiDB-lite"/>
    </source>
</evidence>
<dbReference type="PANTHER" id="PTHR10073">
    <property type="entry name" value="DNA MISMATCH REPAIR PROTEIN MLH, PMS, MUTL"/>
    <property type="match status" value="1"/>
</dbReference>
<evidence type="ECO:0000259" key="3">
    <source>
        <dbReference type="SMART" id="SM00853"/>
    </source>
</evidence>
<dbReference type="InterPro" id="IPR036890">
    <property type="entry name" value="HATPase_C_sf"/>
</dbReference>
<evidence type="ECO:0000313" key="5">
    <source>
        <dbReference type="Proteomes" id="UP001140094"/>
    </source>
</evidence>
<protein>
    <submittedName>
        <fullName evidence="4">DNA mismatch repair protein</fullName>
    </submittedName>
</protein>
<dbReference type="GO" id="GO:0140664">
    <property type="term" value="F:ATP-dependent DNA damage sensor activity"/>
    <property type="evidence" value="ECO:0007669"/>
    <property type="project" value="InterPro"/>
</dbReference>
<reference evidence="4" key="1">
    <citation type="submission" date="2022-07" db="EMBL/GenBank/DDBJ databases">
        <title>Phylogenomic reconstructions and comparative analyses of Kickxellomycotina fungi.</title>
        <authorList>
            <person name="Reynolds N.K."/>
            <person name="Stajich J.E."/>
            <person name="Barry K."/>
            <person name="Grigoriev I.V."/>
            <person name="Crous P."/>
            <person name="Smith M.E."/>
        </authorList>
    </citation>
    <scope>NUCLEOTIDE SEQUENCE</scope>
    <source>
        <strain evidence="4">NRRL 1565</strain>
    </source>
</reference>
<dbReference type="Gene3D" id="3.30.565.10">
    <property type="entry name" value="Histidine kinase-like ATPase, C-terminal domain"/>
    <property type="match status" value="1"/>
</dbReference>
<comment type="caution">
    <text evidence="4">The sequence shown here is derived from an EMBL/GenBank/DDBJ whole genome shotgun (WGS) entry which is preliminary data.</text>
</comment>
<dbReference type="GO" id="GO:0006298">
    <property type="term" value="P:mismatch repair"/>
    <property type="evidence" value="ECO:0007669"/>
    <property type="project" value="InterPro"/>
</dbReference>
<evidence type="ECO:0000313" key="4">
    <source>
        <dbReference type="EMBL" id="KAJ2801279.1"/>
    </source>
</evidence>
<dbReference type="InterPro" id="IPR014790">
    <property type="entry name" value="MutL_C"/>
</dbReference>
<dbReference type="InterPro" id="IPR037198">
    <property type="entry name" value="MutL_C_sf"/>
</dbReference>
<evidence type="ECO:0000256" key="1">
    <source>
        <dbReference type="ARBA" id="ARBA00006082"/>
    </source>
</evidence>
<dbReference type="InterPro" id="IPR020568">
    <property type="entry name" value="Ribosomal_Su5_D2-typ_SF"/>
</dbReference>
<dbReference type="InterPro" id="IPR038973">
    <property type="entry name" value="MutL/Mlh/Pms-like"/>
</dbReference>
<comment type="similarity">
    <text evidence="1">Belongs to the DNA mismatch repair MutL/HexB family.</text>
</comment>
<dbReference type="SUPFAM" id="SSF118116">
    <property type="entry name" value="DNA mismatch repair protein MutL"/>
    <property type="match status" value="1"/>
</dbReference>
<sequence length="610" mass="66353">MSNIGIVDIKSQSIGSDSTFWCSIQNEQQTFICRHPTANLAPYNTCIRVDNIFGSYPVRRKCLIESAGKAVETIKTQLQIRLLGYPEVALQLISGSSDTLLCSYAATQSINQRVAQVYGPATAQTLDFVSIDYGTYSLCGSISCVPILARIQHIFINGRLHDDIELLDTVRSALCTNDYMAKTNVSARSNESLIRSSRAKHPMFVLLIRSKNDNFVSAGAGSNGSSRISSAAPDIKRLLVLACIKFLRKLGMTTDSHMQKLTSQADILSKSGHQPSADYSSYSRKRRGSPLHEIRKQFPIRFGSRSADSGSAQSQPLSCKPVVARDAPIPSVCLDLQSVMASTGQDESDWPVSINSLQVIGQADEKYIMCRCDSWLIAIDQHAADERIRLEGFFDDLCKMLLQIAQLPPNCPVSTVAGVSVLMPSVTVALNEHDSTVIRGLSAELRLLGIQFASQTSADIYQEETESYKIHIVCAPTVLVPRLASRSRGRGGEGGGGSFGKNFLLSATNWIVDHSRALGTRGDYARFSSDGSSGRTADLARAWPALASQPPVLVETARSVACSGAIKFNQALSKDECQLTVDRLAECKFPRFCAHGRRSVARVARLEPSG</sequence>